<protein>
    <submittedName>
        <fullName evidence="1">Uncharacterized protein</fullName>
    </submittedName>
</protein>
<evidence type="ECO:0000313" key="2">
    <source>
        <dbReference type="Proteomes" id="UP000613177"/>
    </source>
</evidence>
<accession>A0A8H7SK37</accession>
<gene>
    <name evidence="1" type="ORF">INT48_001443</name>
</gene>
<evidence type="ECO:0000313" key="1">
    <source>
        <dbReference type="EMBL" id="KAG2231929.1"/>
    </source>
</evidence>
<comment type="caution">
    <text evidence="1">The sequence shown here is derived from an EMBL/GenBank/DDBJ whole genome shotgun (WGS) entry which is preliminary data.</text>
</comment>
<sequence>MKEDLENIPKRIAKRPLEIVDGWPRKVIGTILDILFKAVVYELGSCAVGKHDIDDGIFKLPKALKYVLV</sequence>
<dbReference type="EMBL" id="JAEPRE010000130">
    <property type="protein sequence ID" value="KAG2231929.1"/>
    <property type="molecule type" value="Genomic_DNA"/>
</dbReference>
<feature type="non-terminal residue" evidence="1">
    <location>
        <position position="1"/>
    </location>
</feature>
<reference evidence="1" key="1">
    <citation type="submission" date="2021-01" db="EMBL/GenBank/DDBJ databases">
        <title>Metabolic potential, ecology and presence of endohyphal bacteria is reflected in genomic diversity of Mucoromycotina.</title>
        <authorList>
            <person name="Muszewska A."/>
            <person name="Okrasinska A."/>
            <person name="Steczkiewicz K."/>
            <person name="Drgas O."/>
            <person name="Orlowska M."/>
            <person name="Perlinska-Lenart U."/>
            <person name="Aleksandrzak-Piekarczyk T."/>
            <person name="Szatraj K."/>
            <person name="Zielenkiewicz U."/>
            <person name="Pilsyk S."/>
            <person name="Malc E."/>
            <person name="Mieczkowski P."/>
            <person name="Kruszewska J.S."/>
            <person name="Biernat P."/>
            <person name="Pawlowska J."/>
        </authorList>
    </citation>
    <scope>NUCLEOTIDE SEQUENCE</scope>
    <source>
        <strain evidence="1">WA0000018081</strain>
    </source>
</reference>
<dbReference type="AlphaFoldDB" id="A0A8H7SK37"/>
<keyword evidence="2" id="KW-1185">Reference proteome</keyword>
<dbReference type="Proteomes" id="UP000613177">
    <property type="component" value="Unassembled WGS sequence"/>
</dbReference>
<name>A0A8H7SK37_9FUNG</name>
<proteinExistence type="predicted"/>
<organism evidence="1 2">
    <name type="scientific">Thamnidium elegans</name>
    <dbReference type="NCBI Taxonomy" id="101142"/>
    <lineage>
        <taxon>Eukaryota</taxon>
        <taxon>Fungi</taxon>
        <taxon>Fungi incertae sedis</taxon>
        <taxon>Mucoromycota</taxon>
        <taxon>Mucoromycotina</taxon>
        <taxon>Mucoromycetes</taxon>
        <taxon>Mucorales</taxon>
        <taxon>Mucorineae</taxon>
        <taxon>Mucoraceae</taxon>
        <taxon>Thamnidium</taxon>
    </lineage>
</organism>